<dbReference type="InterPro" id="IPR003682">
    <property type="entry name" value="rRNA_ssu_MeTfrase_G"/>
</dbReference>
<dbReference type="PANTHER" id="PTHR31760">
    <property type="entry name" value="S-ADENOSYL-L-METHIONINE-DEPENDENT METHYLTRANSFERASES SUPERFAMILY PROTEIN"/>
    <property type="match status" value="1"/>
</dbReference>
<comment type="subcellular location">
    <subcellularLocation>
        <location evidence="6">Cytoplasm</location>
    </subcellularLocation>
</comment>
<feature type="binding site" evidence="6">
    <location>
        <position position="72"/>
    </location>
    <ligand>
        <name>S-adenosyl-L-methionine</name>
        <dbReference type="ChEBI" id="CHEBI:59789"/>
    </ligand>
</feature>
<dbReference type="STRING" id="1276258.SAPIS_v1c09760"/>
<gene>
    <name evidence="7" type="primary">gidB</name>
    <name evidence="6" type="synonym">rsmG</name>
    <name evidence="7" type="ORF">SAPIS_v1c09760</name>
</gene>
<organism evidence="7 8">
    <name type="scientific">Spiroplasma apis B31</name>
    <dbReference type="NCBI Taxonomy" id="1276258"/>
    <lineage>
        <taxon>Bacteria</taxon>
        <taxon>Bacillati</taxon>
        <taxon>Mycoplasmatota</taxon>
        <taxon>Mollicutes</taxon>
        <taxon>Entomoplasmatales</taxon>
        <taxon>Spiroplasmataceae</taxon>
        <taxon>Spiroplasma</taxon>
    </lineage>
</organism>
<evidence type="ECO:0000256" key="6">
    <source>
        <dbReference type="HAMAP-Rule" id="MF_00074"/>
    </source>
</evidence>
<dbReference type="PIRSF" id="PIRSF003078">
    <property type="entry name" value="GidB"/>
    <property type="match status" value="1"/>
</dbReference>
<dbReference type="EMBL" id="CP006682">
    <property type="protein sequence ID" value="AHB36821.1"/>
    <property type="molecule type" value="Genomic_DNA"/>
</dbReference>
<evidence type="ECO:0000256" key="4">
    <source>
        <dbReference type="ARBA" id="ARBA00022679"/>
    </source>
</evidence>
<dbReference type="CDD" id="cd02440">
    <property type="entry name" value="AdoMet_MTases"/>
    <property type="match status" value="1"/>
</dbReference>
<dbReference type="GO" id="GO:0070043">
    <property type="term" value="F:rRNA (guanine-N7-)-methyltransferase activity"/>
    <property type="evidence" value="ECO:0007669"/>
    <property type="project" value="UniProtKB-UniRule"/>
</dbReference>
<evidence type="ECO:0000256" key="3">
    <source>
        <dbReference type="ARBA" id="ARBA00022603"/>
    </source>
</evidence>
<protein>
    <recommendedName>
        <fullName evidence="6">Ribosomal RNA small subunit methyltransferase G</fullName>
        <ecNumber evidence="6">2.1.1.-</ecNumber>
    </recommendedName>
    <alternativeName>
        <fullName evidence="6">16S rRNA 7-methylguanosine methyltransferase</fullName>
        <shortName evidence="6">16S rRNA m7G methyltransferase</shortName>
    </alternativeName>
</protein>
<dbReference type="PANTHER" id="PTHR31760:SF0">
    <property type="entry name" value="S-ADENOSYL-L-METHIONINE-DEPENDENT METHYLTRANSFERASES SUPERFAMILY PROTEIN"/>
    <property type="match status" value="1"/>
</dbReference>
<dbReference type="HAMAP" id="MF_00074">
    <property type="entry name" value="16SrRNA_methyltr_G"/>
    <property type="match status" value="1"/>
</dbReference>
<evidence type="ECO:0000313" key="7">
    <source>
        <dbReference type="EMBL" id="AHB36821.1"/>
    </source>
</evidence>
<dbReference type="KEGG" id="sapi:SAPIS_v1c09760"/>
<dbReference type="eggNOG" id="COG0357">
    <property type="taxonomic scope" value="Bacteria"/>
</dbReference>
<evidence type="ECO:0000256" key="5">
    <source>
        <dbReference type="ARBA" id="ARBA00022691"/>
    </source>
</evidence>
<keyword evidence="4 6" id="KW-0808">Transferase</keyword>
<feature type="binding site" evidence="6">
    <location>
        <position position="77"/>
    </location>
    <ligand>
        <name>S-adenosyl-L-methionine</name>
        <dbReference type="ChEBI" id="CHEBI:59789"/>
    </ligand>
</feature>
<feature type="binding site" evidence="6">
    <location>
        <position position="140"/>
    </location>
    <ligand>
        <name>S-adenosyl-L-methionine</name>
        <dbReference type="ChEBI" id="CHEBI:59789"/>
    </ligand>
</feature>
<keyword evidence="3 6" id="KW-0489">Methyltransferase</keyword>
<feature type="binding site" evidence="6">
    <location>
        <begin position="123"/>
        <end position="124"/>
    </location>
    <ligand>
        <name>S-adenosyl-L-methionine</name>
        <dbReference type="ChEBI" id="CHEBI:59789"/>
    </ligand>
</feature>
<keyword evidence="2 6" id="KW-0698">rRNA processing</keyword>
<accession>V5RL16</accession>
<comment type="function">
    <text evidence="6">Specifically methylates the N7 position of a guanine in 16S rRNA.</text>
</comment>
<dbReference type="EC" id="2.1.1.-" evidence="6"/>
<keyword evidence="8" id="KW-1185">Reference proteome</keyword>
<proteinExistence type="inferred from homology"/>
<keyword evidence="5 6" id="KW-0949">S-adenosyl-L-methionine</keyword>
<dbReference type="HOGENOM" id="CLU_065341_0_1_14"/>
<dbReference type="AlphaFoldDB" id="V5RL16"/>
<dbReference type="OrthoDB" id="9808773at2"/>
<evidence type="ECO:0000256" key="1">
    <source>
        <dbReference type="ARBA" id="ARBA00022490"/>
    </source>
</evidence>
<dbReference type="NCBIfam" id="TIGR00138">
    <property type="entry name" value="rsmG_gidB"/>
    <property type="match status" value="1"/>
</dbReference>
<dbReference type="GO" id="GO:0005829">
    <property type="term" value="C:cytosol"/>
    <property type="evidence" value="ECO:0007669"/>
    <property type="project" value="TreeGrafter"/>
</dbReference>
<evidence type="ECO:0000256" key="2">
    <source>
        <dbReference type="ARBA" id="ARBA00022552"/>
    </source>
</evidence>
<comment type="similarity">
    <text evidence="6">Belongs to the methyltransferase superfamily. RNA methyltransferase RsmG family.</text>
</comment>
<dbReference type="PATRIC" id="fig|1276258.3.peg.999"/>
<dbReference type="RefSeq" id="WP_023790279.1">
    <property type="nucleotide sequence ID" value="NC_022998.1"/>
</dbReference>
<reference evidence="7 8" key="1">
    <citation type="journal article" date="2014" name="Genome Announc.">
        <title>Complete Genome Sequence of Spiroplasma apis B31T (ATCC 33834), a Bacterium Associated with May Disease of Honeybees (Apis mellifera).</title>
        <authorList>
            <person name="Ku C."/>
            <person name="Lo W.S."/>
            <person name="Chen L.L."/>
            <person name="Kuo C.H."/>
        </authorList>
    </citation>
    <scope>NUCLEOTIDE SEQUENCE [LARGE SCALE GENOMIC DNA]</scope>
    <source>
        <strain evidence="7">B31</strain>
    </source>
</reference>
<dbReference type="Pfam" id="PF02527">
    <property type="entry name" value="GidB"/>
    <property type="match status" value="1"/>
</dbReference>
<comment type="caution">
    <text evidence="6">Lacks conserved residue(s) required for the propagation of feature annotation.</text>
</comment>
<sequence>MDWTSFEMIGYKIEESVKEKLIKFKNLLQEENKKYNLTTIINDQDIIYKHFFDSLLFTKDFELNTQKVLDIGTGAGFPGIVLKIFHPMIELHLVESNSKKVSFLKMVINNLNLKNIYVWNERAEVFSLNNKEKFDIIVSRAMAPLNILLEIGVQALTINGYFICLKGKNVEKEILELNNKEYLIGLKLLKEQNLYYEFLGERTNLFFLKENKTANQYPRQYGQIKKRPLGK</sequence>
<dbReference type="Gene3D" id="3.40.50.150">
    <property type="entry name" value="Vaccinia Virus protein VP39"/>
    <property type="match status" value="1"/>
</dbReference>
<name>V5RL16_SPIAP</name>
<evidence type="ECO:0000313" key="8">
    <source>
        <dbReference type="Proteomes" id="UP000018550"/>
    </source>
</evidence>
<dbReference type="Proteomes" id="UP000018550">
    <property type="component" value="Chromosome"/>
</dbReference>
<dbReference type="InterPro" id="IPR029063">
    <property type="entry name" value="SAM-dependent_MTases_sf"/>
</dbReference>
<dbReference type="SUPFAM" id="SSF53335">
    <property type="entry name" value="S-adenosyl-L-methionine-dependent methyltransferases"/>
    <property type="match status" value="1"/>
</dbReference>
<keyword evidence="1 6" id="KW-0963">Cytoplasm</keyword>